<dbReference type="Proteomes" id="UP001319180">
    <property type="component" value="Unassembled WGS sequence"/>
</dbReference>
<dbReference type="InterPro" id="IPR051532">
    <property type="entry name" value="Ester_Hydrolysis_Enzymes"/>
</dbReference>
<evidence type="ECO:0000313" key="2">
    <source>
        <dbReference type="EMBL" id="MBT1686790.1"/>
    </source>
</evidence>
<organism evidence="2 3">
    <name type="scientific">Dawidia soli</name>
    <dbReference type="NCBI Taxonomy" id="2782352"/>
    <lineage>
        <taxon>Bacteria</taxon>
        <taxon>Pseudomonadati</taxon>
        <taxon>Bacteroidota</taxon>
        <taxon>Cytophagia</taxon>
        <taxon>Cytophagales</taxon>
        <taxon>Chryseotaleaceae</taxon>
        <taxon>Dawidia</taxon>
    </lineage>
</organism>
<dbReference type="InterPro" id="IPR036514">
    <property type="entry name" value="SGNH_hydro_sf"/>
</dbReference>
<keyword evidence="2" id="KW-0378">Hydrolase</keyword>
<dbReference type="EMBL" id="JAHESC010000011">
    <property type="protein sequence ID" value="MBT1686790.1"/>
    <property type="molecule type" value="Genomic_DNA"/>
</dbReference>
<comment type="caution">
    <text evidence="2">The sequence shown here is derived from an EMBL/GenBank/DDBJ whole genome shotgun (WGS) entry which is preliminary data.</text>
</comment>
<evidence type="ECO:0000313" key="3">
    <source>
        <dbReference type="Proteomes" id="UP001319180"/>
    </source>
</evidence>
<keyword evidence="3" id="KW-1185">Reference proteome</keyword>
<dbReference type="GO" id="GO:0004622">
    <property type="term" value="F:phosphatidylcholine lysophospholipase activity"/>
    <property type="evidence" value="ECO:0007669"/>
    <property type="project" value="TreeGrafter"/>
</dbReference>
<reference evidence="2 3" key="1">
    <citation type="submission" date="2021-05" db="EMBL/GenBank/DDBJ databases">
        <title>A Polyphasic approach of four new species of the genus Ohtaekwangia: Ohtaekwangia histidinii sp. nov., Ohtaekwangia cretensis sp. nov., Ohtaekwangia indiensis sp. nov., Ohtaekwangia reichenbachii sp. nov. from diverse environment.</title>
        <authorList>
            <person name="Octaviana S."/>
        </authorList>
    </citation>
    <scope>NUCLEOTIDE SEQUENCE [LARGE SCALE GENOMIC DNA]</scope>
    <source>
        <strain evidence="2 3">PWU37</strain>
    </source>
</reference>
<dbReference type="PROSITE" id="PS01098">
    <property type="entry name" value="LIPASE_GDSL_SER"/>
    <property type="match status" value="1"/>
</dbReference>
<protein>
    <submittedName>
        <fullName evidence="2">SGNH/GDSL hydrolase family protein</fullName>
    </submittedName>
</protein>
<dbReference type="InterPro" id="IPR008265">
    <property type="entry name" value="Lipase_GDSL_AS"/>
</dbReference>
<dbReference type="AlphaFoldDB" id="A0AAP2D9Z4"/>
<name>A0AAP2D9Z4_9BACT</name>
<dbReference type="SUPFAM" id="SSF52266">
    <property type="entry name" value="SGNH hydrolase"/>
    <property type="match status" value="1"/>
</dbReference>
<feature type="domain" description="SGNH hydrolase-type esterase" evidence="1">
    <location>
        <begin position="30"/>
        <end position="213"/>
    </location>
</feature>
<dbReference type="PANTHER" id="PTHR30383:SF5">
    <property type="entry name" value="SGNH HYDROLASE-TYPE ESTERASE DOMAIN-CONTAINING PROTEIN"/>
    <property type="match status" value="1"/>
</dbReference>
<dbReference type="PANTHER" id="PTHR30383">
    <property type="entry name" value="THIOESTERASE 1/PROTEASE 1/LYSOPHOSPHOLIPASE L1"/>
    <property type="match status" value="1"/>
</dbReference>
<dbReference type="GO" id="GO:0006629">
    <property type="term" value="P:lipid metabolic process"/>
    <property type="evidence" value="ECO:0007669"/>
    <property type="project" value="InterPro"/>
</dbReference>
<accession>A0AAP2D9Z4</accession>
<dbReference type="InterPro" id="IPR013830">
    <property type="entry name" value="SGNH_hydro"/>
</dbReference>
<proteinExistence type="predicted"/>
<dbReference type="RefSeq" id="WP_254090027.1">
    <property type="nucleotide sequence ID" value="NZ_JAHESC010000011.1"/>
</dbReference>
<dbReference type="CDD" id="cd01834">
    <property type="entry name" value="SGNH_hydrolase_like_2"/>
    <property type="match status" value="1"/>
</dbReference>
<dbReference type="Pfam" id="PF13472">
    <property type="entry name" value="Lipase_GDSL_2"/>
    <property type="match status" value="1"/>
</dbReference>
<dbReference type="Gene3D" id="3.40.50.1110">
    <property type="entry name" value="SGNH hydrolase"/>
    <property type="match status" value="1"/>
</dbReference>
<evidence type="ECO:0000259" key="1">
    <source>
        <dbReference type="Pfam" id="PF13472"/>
    </source>
</evidence>
<sequence length="225" mass="24578">MKLFLSLSGVAMIVILGAFMSIQKKQRVIFFGDSITQAGVQPGGYITRIGQLATQAGSAAAFDFVGAGIGGNKIYDLYLRADDDVLAKSPDVVVIYVGVNDVWHKRSSGTGTDADKFVRFYEALIKKLQVKGAKIVLCTPAVIGERTDSSNEQDGDLNLYSQMIRDLASRNSLPLVDLRKAFLEYNKQNNTGNKESGILTTDRVHLNDKGNQLVADEMWKVLKGI</sequence>
<gene>
    <name evidence="2" type="ORF">KK078_09490</name>
</gene>